<protein>
    <submittedName>
        <fullName evidence="1">Uncharacterized protein</fullName>
    </submittedName>
</protein>
<name>A0ABQ3RNJ7_STRRR</name>
<evidence type="ECO:0000313" key="1">
    <source>
        <dbReference type="EMBL" id="GHI57424.1"/>
    </source>
</evidence>
<comment type="caution">
    <text evidence="1">The sequence shown here is derived from an EMBL/GenBank/DDBJ whole genome shotgun (WGS) entry which is preliminary data.</text>
</comment>
<dbReference type="Proteomes" id="UP000646738">
    <property type="component" value="Unassembled WGS sequence"/>
</dbReference>
<organism evidence="1 2">
    <name type="scientific">Streptomyces rubradiris</name>
    <name type="common">Streptomyces achromogenes subsp. rubradiris</name>
    <dbReference type="NCBI Taxonomy" id="285531"/>
    <lineage>
        <taxon>Bacteria</taxon>
        <taxon>Bacillati</taxon>
        <taxon>Actinomycetota</taxon>
        <taxon>Actinomycetes</taxon>
        <taxon>Kitasatosporales</taxon>
        <taxon>Streptomycetaceae</taxon>
        <taxon>Streptomyces</taxon>
    </lineage>
</organism>
<reference evidence="2" key="1">
    <citation type="submission" date="2023-07" db="EMBL/GenBank/DDBJ databases">
        <title>Whole genome shotgun sequence of Streptomyces achromogenes subsp. rubradiris NBRC 14000.</title>
        <authorList>
            <person name="Komaki H."/>
            <person name="Tamura T."/>
        </authorList>
    </citation>
    <scope>NUCLEOTIDE SEQUENCE [LARGE SCALE GENOMIC DNA]</scope>
    <source>
        <strain evidence="2">NBRC 14000</strain>
    </source>
</reference>
<gene>
    <name evidence="1" type="ORF">Srubr_72700</name>
</gene>
<sequence length="76" mass="8240">MNFEFALRPDRCAASYGHPPYGRDRKLPPVPGRAVRVIADLLIGGGYCFSYARFTDDFAGLGESGARRAALDADGF</sequence>
<evidence type="ECO:0000313" key="2">
    <source>
        <dbReference type="Proteomes" id="UP000646738"/>
    </source>
</evidence>
<dbReference type="EMBL" id="BNEA01000015">
    <property type="protein sequence ID" value="GHI57424.1"/>
    <property type="molecule type" value="Genomic_DNA"/>
</dbReference>
<proteinExistence type="predicted"/>
<keyword evidence="2" id="KW-1185">Reference proteome</keyword>
<accession>A0ABQ3RNJ7</accession>